<name>A0ABN2G5H8_9ACTN</name>
<comment type="similarity">
    <text evidence="1">Belongs to the AHA1 family.</text>
</comment>
<keyword evidence="4" id="KW-1185">Reference proteome</keyword>
<dbReference type="CDD" id="cd07814">
    <property type="entry name" value="SRPBCC_CalC_Aha1-like"/>
    <property type="match status" value="1"/>
</dbReference>
<proteinExistence type="inferred from homology"/>
<dbReference type="Gene3D" id="3.30.530.20">
    <property type="match status" value="1"/>
</dbReference>
<comment type="caution">
    <text evidence="3">The sequence shown here is derived from an EMBL/GenBank/DDBJ whole genome shotgun (WGS) entry which is preliminary data.</text>
</comment>
<dbReference type="Pfam" id="PF08327">
    <property type="entry name" value="AHSA1"/>
    <property type="match status" value="1"/>
</dbReference>
<gene>
    <name evidence="3" type="ORF">GCM10009765_14040</name>
</gene>
<reference evidence="3 4" key="1">
    <citation type="journal article" date="2019" name="Int. J. Syst. Evol. Microbiol.">
        <title>The Global Catalogue of Microorganisms (GCM) 10K type strain sequencing project: providing services to taxonomists for standard genome sequencing and annotation.</title>
        <authorList>
            <consortium name="The Broad Institute Genomics Platform"/>
            <consortium name="The Broad Institute Genome Sequencing Center for Infectious Disease"/>
            <person name="Wu L."/>
            <person name="Ma J."/>
        </authorList>
    </citation>
    <scope>NUCLEOTIDE SEQUENCE [LARGE SCALE GENOMIC DNA]</scope>
    <source>
        <strain evidence="3 4">JCM 14718</strain>
    </source>
</reference>
<dbReference type="InterPro" id="IPR023393">
    <property type="entry name" value="START-like_dom_sf"/>
</dbReference>
<evidence type="ECO:0000256" key="1">
    <source>
        <dbReference type="ARBA" id="ARBA00006817"/>
    </source>
</evidence>
<sequence length="247" mass="27218">MGREFETVSEQEVAPTPEQIWAAIATGPGINSWFMGRTDVLAGAGGVIRTAFGAYAPESTVTGWEPNQRLAHRTETAQDGRFVAYEFLLEGREQGSTVVRMVASGFLPGDDWADEYEAMTRGLRLFFRTLVEYVTHFAGRAAIPVTAFGPPVENWDAVWPMLGQALGLDRAAVSGDQVRVPVPDHGLVDGVVYFVNPDTVGIRTDDALYRFMRGFRGPLVAAHHVFADIDPMRAEQAWRTWLTEVVS</sequence>
<evidence type="ECO:0000259" key="2">
    <source>
        <dbReference type="Pfam" id="PF08327"/>
    </source>
</evidence>
<dbReference type="EMBL" id="BAAANY010000005">
    <property type="protein sequence ID" value="GAA1665699.1"/>
    <property type="molecule type" value="Genomic_DNA"/>
</dbReference>
<dbReference type="SUPFAM" id="SSF55961">
    <property type="entry name" value="Bet v1-like"/>
    <property type="match status" value="1"/>
</dbReference>
<protein>
    <submittedName>
        <fullName evidence="3">SRPBCC domain-containing protein</fullName>
    </submittedName>
</protein>
<accession>A0ABN2G5H8</accession>
<evidence type="ECO:0000313" key="3">
    <source>
        <dbReference type="EMBL" id="GAA1665699.1"/>
    </source>
</evidence>
<feature type="domain" description="Activator of Hsp90 ATPase homologue 1/2-like C-terminal" evidence="2">
    <location>
        <begin position="16"/>
        <end position="134"/>
    </location>
</feature>
<dbReference type="InterPro" id="IPR013538">
    <property type="entry name" value="ASHA1/2-like_C"/>
</dbReference>
<organism evidence="3 4">
    <name type="scientific">Fodinicola feengrottensis</name>
    <dbReference type="NCBI Taxonomy" id="435914"/>
    <lineage>
        <taxon>Bacteria</taxon>
        <taxon>Bacillati</taxon>
        <taxon>Actinomycetota</taxon>
        <taxon>Actinomycetes</taxon>
        <taxon>Mycobacteriales</taxon>
        <taxon>Fodinicola</taxon>
    </lineage>
</organism>
<dbReference type="RefSeq" id="WP_344308206.1">
    <property type="nucleotide sequence ID" value="NZ_BAAANY010000005.1"/>
</dbReference>
<evidence type="ECO:0000313" key="4">
    <source>
        <dbReference type="Proteomes" id="UP001500618"/>
    </source>
</evidence>
<dbReference type="Proteomes" id="UP001500618">
    <property type="component" value="Unassembled WGS sequence"/>
</dbReference>